<feature type="domain" description="FecR N-terminal" evidence="2">
    <location>
        <begin position="19"/>
        <end position="57"/>
    </location>
</feature>
<dbReference type="InterPro" id="IPR006860">
    <property type="entry name" value="FecR"/>
</dbReference>
<dbReference type="Proteomes" id="UP000256941">
    <property type="component" value="Unassembled WGS sequence"/>
</dbReference>
<dbReference type="EMBL" id="QTUJ01000003">
    <property type="protein sequence ID" value="REF68496.1"/>
    <property type="molecule type" value="Genomic_DNA"/>
</dbReference>
<dbReference type="InterPro" id="IPR012373">
    <property type="entry name" value="Ferrdict_sens_TM"/>
</dbReference>
<dbReference type="Gene3D" id="2.60.120.1440">
    <property type="match status" value="1"/>
</dbReference>
<evidence type="ECO:0000259" key="2">
    <source>
        <dbReference type="Pfam" id="PF16220"/>
    </source>
</evidence>
<gene>
    <name evidence="3" type="ORF">BDD41_3548</name>
</gene>
<dbReference type="PANTHER" id="PTHR30273">
    <property type="entry name" value="PERIPLASMIC SIGNAL SENSOR AND SIGMA FACTOR ACTIVATOR FECR-RELATED"/>
    <property type="match status" value="1"/>
</dbReference>
<sequence>MARAKDSPDLQGHGGDVRDEALAWFVRMNSGDATEADRARHAAWLAADLRHRQEYAKLGGIWSDLDAVRDPRSITPMPPVTPVISRRMVLSGSIAAGLAGGYLALNGLPDFLQSDEYTGTGETRRATLEDGSTVDLDADTAFALEFDNQVRGIHLQRGRAFFDVAADPRPFRVRAEGGIITALGTRFSVHLWDGSTTIAVEEHAVTVQSTGLDEVRVEEGERISFGNGAPGTVEPFDAYIETAWLRGKLIFEDRPLRQVLADVNRYRSGTIQVTSDRLLDMRVSGIFDISNPDGVLEAIENTLPVRSTHVTRYLVVLRPA</sequence>
<dbReference type="Gene3D" id="3.55.50.30">
    <property type="match status" value="1"/>
</dbReference>
<feature type="domain" description="FecR protein" evidence="1">
    <location>
        <begin position="117"/>
        <end position="205"/>
    </location>
</feature>
<reference evidence="3 4" key="1">
    <citation type="submission" date="2018-08" db="EMBL/GenBank/DDBJ databases">
        <title>Genomic Encyclopedia of Archaeal and Bacterial Type Strains, Phase II (KMG-II): from individual species to whole genera.</title>
        <authorList>
            <person name="Goeker M."/>
        </authorList>
    </citation>
    <scope>NUCLEOTIDE SEQUENCE [LARGE SCALE GENOMIC DNA]</scope>
    <source>
        <strain evidence="3 4">DSM 17099</strain>
    </source>
</reference>
<name>A0A3D9XD71_PARVE</name>
<dbReference type="Pfam" id="PF16220">
    <property type="entry name" value="DUF4880"/>
    <property type="match status" value="1"/>
</dbReference>
<evidence type="ECO:0000259" key="1">
    <source>
        <dbReference type="Pfam" id="PF04773"/>
    </source>
</evidence>
<dbReference type="PANTHER" id="PTHR30273:SF2">
    <property type="entry name" value="PROTEIN FECR"/>
    <property type="match status" value="1"/>
</dbReference>
<dbReference type="AlphaFoldDB" id="A0A3D9XD71"/>
<dbReference type="InterPro" id="IPR032623">
    <property type="entry name" value="FecR_N"/>
</dbReference>
<proteinExistence type="predicted"/>
<comment type="caution">
    <text evidence="3">The sequence shown here is derived from an EMBL/GenBank/DDBJ whole genome shotgun (WGS) entry which is preliminary data.</text>
</comment>
<dbReference type="GO" id="GO:0016989">
    <property type="term" value="F:sigma factor antagonist activity"/>
    <property type="evidence" value="ECO:0007669"/>
    <property type="project" value="TreeGrafter"/>
</dbReference>
<organism evidence="3 4">
    <name type="scientific">Paracoccus versutus</name>
    <name type="common">Thiobacillus versutus</name>
    <dbReference type="NCBI Taxonomy" id="34007"/>
    <lineage>
        <taxon>Bacteria</taxon>
        <taxon>Pseudomonadati</taxon>
        <taxon>Pseudomonadota</taxon>
        <taxon>Alphaproteobacteria</taxon>
        <taxon>Rhodobacterales</taxon>
        <taxon>Paracoccaceae</taxon>
        <taxon>Paracoccus</taxon>
    </lineage>
</organism>
<accession>A0A3D9XD71</accession>
<protein>
    <submittedName>
        <fullName evidence="3">FecR family protein</fullName>
    </submittedName>
</protein>
<evidence type="ECO:0000313" key="4">
    <source>
        <dbReference type="Proteomes" id="UP000256941"/>
    </source>
</evidence>
<dbReference type="RefSeq" id="WP_116222539.1">
    <property type="nucleotide sequence ID" value="NZ_CP038197.1"/>
</dbReference>
<evidence type="ECO:0000313" key="3">
    <source>
        <dbReference type="EMBL" id="REF68496.1"/>
    </source>
</evidence>
<dbReference type="PIRSF" id="PIRSF018266">
    <property type="entry name" value="FecR"/>
    <property type="match status" value="1"/>
</dbReference>
<dbReference type="Pfam" id="PF04773">
    <property type="entry name" value="FecR"/>
    <property type="match status" value="1"/>
</dbReference>